<protein>
    <submittedName>
        <fullName evidence="1">Uncharacterized protein</fullName>
    </submittedName>
</protein>
<sequence length="117" mass="13759">MYIDFCEKIGKVASGKDLEQSDDIYNVNVFSLRFNGLNNLRKLADLRTCVRTNHKYSKNELKRILTFLYKEKGRRLKTKESLEHKLNATTIMCYFETTSMNANIYCNVQIREDRGYG</sequence>
<reference evidence="1 2" key="1">
    <citation type="submission" date="2014-04" db="EMBL/GenBank/DDBJ databases">
        <authorList>
            <person name="Bishop-Lilly K.A."/>
            <person name="Broomall S.M."/>
            <person name="Chain P.S."/>
            <person name="Chertkov O."/>
            <person name="Coyne S.R."/>
            <person name="Daligault H.E."/>
            <person name="Davenport K.W."/>
            <person name="Erkkila T."/>
            <person name="Frey K.G."/>
            <person name="Gibbons H.S."/>
            <person name="Gu W."/>
            <person name="Jaissle J."/>
            <person name="Johnson S.L."/>
            <person name="Koroleva G.I."/>
            <person name="Ladner J.T."/>
            <person name="Lo C.-C."/>
            <person name="Minogue T.D."/>
            <person name="Munk C."/>
            <person name="Palacios G.F."/>
            <person name="Redden C.L."/>
            <person name="Rosenzweig C.N."/>
            <person name="Scholz M.B."/>
            <person name="Teshima H."/>
            <person name="Xu Y."/>
        </authorList>
    </citation>
    <scope>NUCLEOTIDE SEQUENCE [LARGE SCALE GENOMIC DNA]</scope>
    <source>
        <strain evidence="1 2">BHP</strain>
    </source>
</reference>
<name>A0A090Z5E8_9BACI</name>
<organism evidence="1 2">
    <name type="scientific">Bacillus clarus</name>
    <dbReference type="NCBI Taxonomy" id="2338372"/>
    <lineage>
        <taxon>Bacteria</taxon>
        <taxon>Bacillati</taxon>
        <taxon>Bacillota</taxon>
        <taxon>Bacilli</taxon>
        <taxon>Bacillales</taxon>
        <taxon>Bacillaceae</taxon>
        <taxon>Bacillus</taxon>
        <taxon>Bacillus cereus group</taxon>
    </lineage>
</organism>
<dbReference type="Proteomes" id="UP000029389">
    <property type="component" value="Unassembled WGS sequence"/>
</dbReference>
<accession>A0A090Z5E8</accession>
<proteinExistence type="predicted"/>
<dbReference type="AlphaFoldDB" id="A0A090Z5E8"/>
<gene>
    <name evidence="1" type="ORF">DJ93_4642</name>
</gene>
<evidence type="ECO:0000313" key="2">
    <source>
        <dbReference type="Proteomes" id="UP000029389"/>
    </source>
</evidence>
<evidence type="ECO:0000313" key="1">
    <source>
        <dbReference type="EMBL" id="KFM99575.1"/>
    </source>
</evidence>
<dbReference type="EMBL" id="JMQC01000008">
    <property type="protein sequence ID" value="KFM99575.1"/>
    <property type="molecule type" value="Genomic_DNA"/>
</dbReference>
<comment type="caution">
    <text evidence="1">The sequence shown here is derived from an EMBL/GenBank/DDBJ whole genome shotgun (WGS) entry which is preliminary data.</text>
</comment>
<dbReference type="RefSeq" id="WP_042983493.1">
    <property type="nucleotide sequence ID" value="NZ_JMQC01000008.1"/>
</dbReference>